<proteinExistence type="predicted"/>
<organism evidence="1 2">
    <name type="scientific">Vibrio gelatinilyticus</name>
    <dbReference type="NCBI Taxonomy" id="2893468"/>
    <lineage>
        <taxon>Bacteria</taxon>
        <taxon>Pseudomonadati</taxon>
        <taxon>Pseudomonadota</taxon>
        <taxon>Gammaproteobacteria</taxon>
        <taxon>Vibrionales</taxon>
        <taxon>Vibrionaceae</taxon>
        <taxon>Vibrio</taxon>
    </lineage>
</organism>
<protein>
    <submittedName>
        <fullName evidence="1">DUF2835 domain-containing protein</fullName>
    </submittedName>
</protein>
<evidence type="ECO:0000313" key="2">
    <source>
        <dbReference type="Proteomes" id="UP001139488"/>
    </source>
</evidence>
<dbReference type="Pfam" id="PF11197">
    <property type="entry name" value="DUF2835"/>
    <property type="match status" value="1"/>
</dbReference>
<comment type="caution">
    <text evidence="1">The sequence shown here is derived from an EMBL/GenBank/DDBJ whole genome shotgun (WGS) entry which is preliminary data.</text>
</comment>
<dbReference type="RefSeq" id="WP_244356332.1">
    <property type="nucleotide sequence ID" value="NZ_JAJNNZ010000004.1"/>
</dbReference>
<dbReference type="InterPro" id="IPR021363">
    <property type="entry name" value="DUF2835"/>
</dbReference>
<keyword evidence="2" id="KW-1185">Reference proteome</keyword>
<evidence type="ECO:0000313" key="1">
    <source>
        <dbReference type="EMBL" id="MCJ2376618.1"/>
    </source>
</evidence>
<accession>A0A9X2AYG3</accession>
<gene>
    <name evidence="1" type="ORF">LNL84_07185</name>
</gene>
<reference evidence="1" key="1">
    <citation type="submission" date="2021-11" db="EMBL/GenBank/DDBJ databases">
        <title>Vibrio ZSDE26 sp. nov. and Vibrio ZSDZ34 sp. nov., isolated from coastal seawater in Qingdao.</title>
        <authorList>
            <person name="Zhang P."/>
        </authorList>
    </citation>
    <scope>NUCLEOTIDE SEQUENCE</scope>
    <source>
        <strain evidence="1">ZSDZ34</strain>
    </source>
</reference>
<sequence length="72" mass="8426">MKQYRFTLNIPYHLYQTHYSGTVSTVVVHSDEGLRLQLPAAKFRPFLTQTGVKGRFMLITDHNNKFIRLESL</sequence>
<name>A0A9X2AYG3_9VIBR</name>
<dbReference type="Proteomes" id="UP001139488">
    <property type="component" value="Unassembled WGS sequence"/>
</dbReference>
<dbReference type="EMBL" id="JAJNNZ010000004">
    <property type="protein sequence ID" value="MCJ2376618.1"/>
    <property type="molecule type" value="Genomic_DNA"/>
</dbReference>
<dbReference type="AlphaFoldDB" id="A0A9X2AYG3"/>